<dbReference type="EMBL" id="JAAMPC010000001">
    <property type="protein sequence ID" value="KAG2330908.1"/>
    <property type="molecule type" value="Genomic_DNA"/>
</dbReference>
<keyword evidence="3" id="KW-1185">Reference proteome</keyword>
<proteinExistence type="predicted"/>
<name>A0A8X8BDZ8_BRACI</name>
<feature type="compositionally biased region" description="Pro residues" evidence="1">
    <location>
        <begin position="15"/>
        <end position="36"/>
    </location>
</feature>
<gene>
    <name evidence="2" type="ORF">Bca52824_002088</name>
</gene>
<evidence type="ECO:0000313" key="3">
    <source>
        <dbReference type="Proteomes" id="UP000886595"/>
    </source>
</evidence>
<reference evidence="2 3" key="1">
    <citation type="submission" date="2020-02" db="EMBL/GenBank/DDBJ databases">
        <authorList>
            <person name="Ma Q."/>
            <person name="Huang Y."/>
            <person name="Song X."/>
            <person name="Pei D."/>
        </authorList>
    </citation>
    <scope>NUCLEOTIDE SEQUENCE [LARGE SCALE GENOMIC DNA]</scope>
    <source>
        <strain evidence="2">Sxm20200214</strain>
        <tissue evidence="2">Leaf</tissue>
    </source>
</reference>
<organism evidence="2 3">
    <name type="scientific">Brassica carinata</name>
    <name type="common">Ethiopian mustard</name>
    <name type="synonym">Abyssinian cabbage</name>
    <dbReference type="NCBI Taxonomy" id="52824"/>
    <lineage>
        <taxon>Eukaryota</taxon>
        <taxon>Viridiplantae</taxon>
        <taxon>Streptophyta</taxon>
        <taxon>Embryophyta</taxon>
        <taxon>Tracheophyta</taxon>
        <taxon>Spermatophyta</taxon>
        <taxon>Magnoliopsida</taxon>
        <taxon>eudicotyledons</taxon>
        <taxon>Gunneridae</taxon>
        <taxon>Pentapetalae</taxon>
        <taxon>rosids</taxon>
        <taxon>malvids</taxon>
        <taxon>Brassicales</taxon>
        <taxon>Brassicaceae</taxon>
        <taxon>Brassiceae</taxon>
        <taxon>Brassica</taxon>
    </lineage>
</organism>
<dbReference type="Proteomes" id="UP000886595">
    <property type="component" value="Unassembled WGS sequence"/>
</dbReference>
<dbReference type="OrthoDB" id="10591908at2759"/>
<dbReference type="AlphaFoldDB" id="A0A8X8BDZ8"/>
<sequence>MTVALISLPQTPLAVPTPTPISPTPANPAPMNPRPSAPTSTSSPPTSSLGSGISGCLASSSLSSSSSFSSSPHWLSTPAASSRFDPAARIGFFGLDGLESDFGALGVPWCKHLQIS</sequence>
<feature type="region of interest" description="Disordered" evidence="1">
    <location>
        <begin position="1"/>
        <end position="80"/>
    </location>
</feature>
<evidence type="ECO:0000313" key="2">
    <source>
        <dbReference type="EMBL" id="KAG2330908.1"/>
    </source>
</evidence>
<feature type="compositionally biased region" description="Low complexity" evidence="1">
    <location>
        <begin position="37"/>
        <end position="71"/>
    </location>
</feature>
<accession>A0A8X8BDZ8</accession>
<protein>
    <submittedName>
        <fullName evidence="2">Uncharacterized protein</fullName>
    </submittedName>
</protein>
<evidence type="ECO:0000256" key="1">
    <source>
        <dbReference type="SAM" id="MobiDB-lite"/>
    </source>
</evidence>
<comment type="caution">
    <text evidence="2">The sequence shown here is derived from an EMBL/GenBank/DDBJ whole genome shotgun (WGS) entry which is preliminary data.</text>
</comment>